<evidence type="ECO:0000313" key="9">
    <source>
        <dbReference type="Proteomes" id="UP001063475"/>
    </source>
</evidence>
<protein>
    <recommendedName>
        <fullName evidence="10">MFS transporter</fullName>
    </recommendedName>
</protein>
<keyword evidence="2" id="KW-0813">Transport</keyword>
<dbReference type="InterPro" id="IPR002347">
    <property type="entry name" value="SDR_fam"/>
</dbReference>
<dbReference type="InterPro" id="IPR036291">
    <property type="entry name" value="NAD(P)-bd_dom_sf"/>
</dbReference>
<feature type="transmembrane region" description="Helical" evidence="7">
    <location>
        <begin position="98"/>
        <end position="122"/>
    </location>
</feature>
<keyword evidence="9" id="KW-1185">Reference proteome</keyword>
<feature type="transmembrane region" description="Helical" evidence="7">
    <location>
        <begin position="64"/>
        <end position="86"/>
    </location>
</feature>
<keyword evidence="6 7" id="KW-0472">Membrane</keyword>
<proteinExistence type="predicted"/>
<reference evidence="8" key="1">
    <citation type="submission" date="2022-06" db="EMBL/GenBank/DDBJ databases">
        <title>De novo draft assembly of the Pseudomonas mercurotoleraris sp. nov., isolated from the plants rhizosphere.</title>
        <authorList>
            <person name="Robas M."/>
            <person name="Gonzalez D."/>
            <person name="Fernandez V.M."/>
            <person name="Luna L."/>
            <person name="Provanza A."/>
            <person name="Jimenez P.A."/>
        </authorList>
    </citation>
    <scope>NUCLEOTIDE SEQUENCE</scope>
    <source>
        <strain evidence="8">SAICEUPSM</strain>
    </source>
</reference>
<evidence type="ECO:0000256" key="6">
    <source>
        <dbReference type="ARBA" id="ARBA00023136"/>
    </source>
</evidence>
<evidence type="ECO:0000256" key="5">
    <source>
        <dbReference type="ARBA" id="ARBA00022989"/>
    </source>
</evidence>
<keyword evidence="4 7" id="KW-0812">Transmembrane</keyword>
<keyword evidence="5 7" id="KW-1133">Transmembrane helix</keyword>
<feature type="non-terminal residue" evidence="8">
    <location>
        <position position="160"/>
    </location>
</feature>
<dbReference type="InterPro" id="IPR036259">
    <property type="entry name" value="MFS_trans_sf"/>
</dbReference>
<dbReference type="PRINTS" id="PR00081">
    <property type="entry name" value="GDHRDH"/>
</dbReference>
<comment type="caution">
    <text evidence="8">The sequence shown here is derived from an EMBL/GenBank/DDBJ whole genome shotgun (WGS) entry which is preliminary data.</text>
</comment>
<accession>A0ABT2Y387</accession>
<gene>
    <name evidence="8" type="ORF">ND528_28105</name>
</gene>
<evidence type="ECO:0000256" key="1">
    <source>
        <dbReference type="ARBA" id="ARBA00004651"/>
    </source>
</evidence>
<keyword evidence="3" id="KW-1003">Cell membrane</keyword>
<dbReference type="PANTHER" id="PTHR42718">
    <property type="entry name" value="MAJOR FACILITATOR SUPERFAMILY MULTIDRUG TRANSPORTER MFSC"/>
    <property type="match status" value="1"/>
</dbReference>
<dbReference type="Gene3D" id="3.40.50.720">
    <property type="entry name" value="NAD(P)-binding Rossmann-like Domain"/>
    <property type="match status" value="1"/>
</dbReference>
<evidence type="ECO:0000313" key="8">
    <source>
        <dbReference type="EMBL" id="MCV2225405.1"/>
    </source>
</evidence>
<evidence type="ECO:0000256" key="2">
    <source>
        <dbReference type="ARBA" id="ARBA00022448"/>
    </source>
</evidence>
<comment type="subcellular location">
    <subcellularLocation>
        <location evidence="1">Cell membrane</location>
        <topology evidence="1">Multi-pass membrane protein</topology>
    </subcellularLocation>
</comment>
<feature type="transmembrane region" description="Helical" evidence="7">
    <location>
        <begin position="27"/>
        <end position="43"/>
    </location>
</feature>
<evidence type="ECO:0000256" key="4">
    <source>
        <dbReference type="ARBA" id="ARBA00022692"/>
    </source>
</evidence>
<dbReference type="SUPFAM" id="SSF51735">
    <property type="entry name" value="NAD(P)-binding Rossmann-fold domains"/>
    <property type="match status" value="1"/>
</dbReference>
<dbReference type="PANTHER" id="PTHR42718:SF47">
    <property type="entry name" value="METHYL VIOLOGEN RESISTANCE PROTEIN SMVA"/>
    <property type="match status" value="1"/>
</dbReference>
<dbReference type="SUPFAM" id="SSF103473">
    <property type="entry name" value="MFS general substrate transporter"/>
    <property type="match status" value="1"/>
</dbReference>
<evidence type="ECO:0008006" key="10">
    <source>
        <dbReference type="Google" id="ProtNLM"/>
    </source>
</evidence>
<feature type="transmembrane region" description="Helical" evidence="7">
    <location>
        <begin position="134"/>
        <end position="159"/>
    </location>
</feature>
<dbReference type="Proteomes" id="UP001063475">
    <property type="component" value="Unassembled WGS sequence"/>
</dbReference>
<dbReference type="EMBL" id="JAMSHA010000047">
    <property type="protein sequence ID" value="MCV2225405.1"/>
    <property type="molecule type" value="Genomic_DNA"/>
</dbReference>
<evidence type="ECO:0000256" key="3">
    <source>
        <dbReference type="ARBA" id="ARBA00022475"/>
    </source>
</evidence>
<organism evidence="8 9">
    <name type="scientific">Pseudomonas mercuritolerans</name>
    <dbReference type="NCBI Taxonomy" id="2951809"/>
    <lineage>
        <taxon>Bacteria</taxon>
        <taxon>Pseudomonadati</taxon>
        <taxon>Pseudomonadota</taxon>
        <taxon>Gammaproteobacteria</taxon>
        <taxon>Pseudomonadales</taxon>
        <taxon>Pseudomonadaceae</taxon>
        <taxon>Pseudomonas</taxon>
    </lineage>
</organism>
<evidence type="ECO:0000256" key="7">
    <source>
        <dbReference type="SAM" id="Phobius"/>
    </source>
</evidence>
<sequence length="160" mass="16256">MGGAPGQGATPDVAPARTALVTGASRGIGRAVAVGLAAGVLFMRRQLHRSNPMIDVRLFTRGAFSGAVLVNLLSVFSLVGFLFFVSQDVQLVLGLGPMQAGVALLPGLVVMIVAGLGVVRVVRRVRPAHVVAVARLFSATGYAIVAAGAGQSTLALLMVA</sequence>
<name>A0ABT2Y387_9PSED</name>